<dbReference type="AlphaFoldDB" id="A0A0J1H0Y6"/>
<gene>
    <name evidence="2" type="ORF">ABT56_11080</name>
</gene>
<evidence type="ECO:0000313" key="3">
    <source>
        <dbReference type="Proteomes" id="UP000036097"/>
    </source>
</evidence>
<dbReference type="Proteomes" id="UP000036097">
    <property type="component" value="Unassembled WGS sequence"/>
</dbReference>
<dbReference type="RefSeq" id="WP_047878939.1">
    <property type="nucleotide sequence ID" value="NZ_LDOT01000013.1"/>
</dbReference>
<feature type="chain" id="PRO_5005252100" evidence="1">
    <location>
        <begin position="25"/>
        <end position="159"/>
    </location>
</feature>
<keyword evidence="1" id="KW-0732">Signal</keyword>
<feature type="signal peptide" evidence="1">
    <location>
        <begin position="1"/>
        <end position="24"/>
    </location>
</feature>
<dbReference type="EMBL" id="LDOT01000013">
    <property type="protein sequence ID" value="KLV05510.1"/>
    <property type="molecule type" value="Genomic_DNA"/>
</dbReference>
<dbReference type="PATRIC" id="fig|1195763.3.peg.2329"/>
<comment type="caution">
    <text evidence="2">The sequence shown here is derived from an EMBL/GenBank/DDBJ whole genome shotgun (WGS) entry which is preliminary data.</text>
</comment>
<sequence>MGLNFIRAVGVICAGLLGAVNAQANTLEGGTWQCSREQAQESDLVEWTTYRFDAGGTIASQEWFRQSENNSVALEFLLNVDYQYFHNGDEYVLKPTKLSRELRADLYKIDPFNADARRDLMGYRIFFSPKFVDANHAVFEMRHHITPDQRFRLNCVRRA</sequence>
<dbReference type="OrthoDB" id="5815310at2"/>
<name>A0A0J1H0Y6_9GAMM</name>
<keyword evidence="3" id="KW-1185">Reference proteome</keyword>
<proteinExistence type="predicted"/>
<accession>A0A0J1H0Y6</accession>
<reference evidence="2 3" key="1">
    <citation type="submission" date="2015-05" db="EMBL/GenBank/DDBJ databases">
        <title>Photobacterium galathea sp. nov.</title>
        <authorList>
            <person name="Machado H."/>
            <person name="Gram L."/>
        </authorList>
    </citation>
    <scope>NUCLEOTIDE SEQUENCE [LARGE SCALE GENOMIC DNA]</scope>
    <source>
        <strain evidence="2 3">CGMCC 1.12159</strain>
    </source>
</reference>
<evidence type="ECO:0000313" key="2">
    <source>
        <dbReference type="EMBL" id="KLV05510.1"/>
    </source>
</evidence>
<organism evidence="2 3">
    <name type="scientific">Photobacterium aquae</name>
    <dbReference type="NCBI Taxonomy" id="1195763"/>
    <lineage>
        <taxon>Bacteria</taxon>
        <taxon>Pseudomonadati</taxon>
        <taxon>Pseudomonadota</taxon>
        <taxon>Gammaproteobacteria</taxon>
        <taxon>Vibrionales</taxon>
        <taxon>Vibrionaceae</taxon>
        <taxon>Photobacterium</taxon>
    </lineage>
</organism>
<protein>
    <submittedName>
        <fullName evidence="2">Uncharacterized protein</fullName>
    </submittedName>
</protein>
<evidence type="ECO:0000256" key="1">
    <source>
        <dbReference type="SAM" id="SignalP"/>
    </source>
</evidence>